<dbReference type="Proteomes" id="UP000177230">
    <property type="component" value="Unassembled WGS sequence"/>
</dbReference>
<comment type="caution">
    <text evidence="2">The sequence shown here is derived from an EMBL/GenBank/DDBJ whole genome shotgun (WGS) entry which is preliminary data.</text>
</comment>
<dbReference type="InterPro" id="IPR026444">
    <property type="entry name" value="Secre_tail"/>
</dbReference>
<gene>
    <name evidence="2" type="ORF">A2024_07070</name>
</gene>
<evidence type="ECO:0000313" key="2">
    <source>
        <dbReference type="EMBL" id="OGF08459.1"/>
    </source>
</evidence>
<dbReference type="EMBL" id="MFFM01000047">
    <property type="protein sequence ID" value="OGF08459.1"/>
    <property type="molecule type" value="Genomic_DNA"/>
</dbReference>
<evidence type="ECO:0000313" key="3">
    <source>
        <dbReference type="Proteomes" id="UP000177230"/>
    </source>
</evidence>
<accession>A0A1F5R235</accession>
<dbReference type="InterPro" id="IPR025965">
    <property type="entry name" value="FlgD/Vpr_Ig-like"/>
</dbReference>
<reference evidence="2 3" key="1">
    <citation type="journal article" date="2016" name="Nat. Commun.">
        <title>Thousands of microbial genomes shed light on interconnected biogeochemical processes in an aquifer system.</title>
        <authorList>
            <person name="Anantharaman K."/>
            <person name="Brown C.T."/>
            <person name="Hug L.A."/>
            <person name="Sharon I."/>
            <person name="Castelle C.J."/>
            <person name="Probst A.J."/>
            <person name="Thomas B.C."/>
            <person name="Singh A."/>
            <person name="Wilkins M.J."/>
            <person name="Karaoz U."/>
            <person name="Brodie E.L."/>
            <person name="Williams K.H."/>
            <person name="Hubbard S.S."/>
            <person name="Banfield J.F."/>
        </authorList>
    </citation>
    <scope>NUCLEOTIDE SEQUENCE [LARGE SCALE GENOMIC DNA]</scope>
</reference>
<dbReference type="NCBIfam" id="TIGR04183">
    <property type="entry name" value="Por_Secre_tail"/>
    <property type="match status" value="1"/>
</dbReference>
<name>A0A1F5R235_9BACT</name>
<dbReference type="Pfam" id="PF13860">
    <property type="entry name" value="FlgD_ig"/>
    <property type="match status" value="1"/>
</dbReference>
<proteinExistence type="predicted"/>
<feature type="domain" description="FlgD/Vpr Ig-like" evidence="1">
    <location>
        <begin position="1655"/>
        <end position="1718"/>
    </location>
</feature>
<sequence length="1732" mass="195809">MSKKWYVLALISLILISGIGIANAHSPFMHMYVGSKTFSVWNTYDPEFYNALINDENVYLHKFYYIGLTLPDMLDMETQEKITKLINKFYNNRSYFTQQLYITDNTKNYCQTTINCPSHDISKLWYMVKQAKDNNWSLLRKSIIYGAYMHVIQDKIAHQVMQPASLGHGIAIESDVVDNQKLLEIPESYQELFSSTYIPDWSFITKLYLGRDVNLSQWAYGDFEFVMFCMTVDNPNSAQRLCGWQDYESFNSAYLDPVSYFAVAAIDQGYCVGYSGPDLYWKLKSYMTGWGIMLFSTCGYNMNTNPPSDIGGLLSHPNWKPTDYKDFLVSAATRYVTLPFPLNIFTLLKSDWFFGLIPGVETLVKDIIDWIFDNYDIPNMSWTTYLESSTYLENFYNSLPPEVQNEIGDKYTSMIYALRNYEQYSTIKKPNLRSSYADQPGLAVSCAPLYKQAIGDPQWLEKTSTGASTFLLSRKAGLLGGMFPLELTRPYDYQPGIFDMHFERNGNYVYTTQALDYPTNDNISVKYDVVTVGINDIRVMGKNLDITEPTPLVSTGNMPIFSHQQGNLSYLAQTAIQNGYTELSFEGRSRSQGSPPYYYEQMISSDYRDKYNANMVISNNSNYVYWFKNGQPTRNISEDPLANPVSYWPYTLQLGVMGLAVNFESVEWYLKENQIAYSQDVSSQSAIRVGADGTVAPHNGTWMYKVTGIDGSGTVENELNAPRKVLSSSINSFCYWNLTNIPIVVTENTYLSFWRYVKESPSDQGRIFIDGVTSDGKTLRDWDVGTYLCDQNGTRAHPTNARPQTPTDGWRQYIVNLSPMAGNVVNLMIGYDDQGAESGTFTAYFDDIEIRQGYPYSNQWYAEEFGDNNGSTVALVGKSGDGMDLNYNVWYTYAGELSEWKNGPYLRKNIEPDFVTPDDKDIFVNWTQYDYNHSLHYMLLMQGADNVDRWLIYSANASNHWGNQGWVDMSANPTGIFYQDVTYNRNASLDYCTEFGVRAASLKETRVGHFSSTKWSGPSGGYVKDITINQGTLALPASPGLTGSYYSVAMSKGIPDPEARSYYAILSWTSRSGSYPIQSYQIQAHYTESPTWTDRATVYTGYWKDTDWPLGVIEYRVRSVDSKGNVGPWSNIFKASEPITNDPIIASSTTDEATAYSNGKKIMVDNSGKLHVVFASNDSVYYCISTDDGNTWSSASSVGQGKNPAIELSGAQKPMVCWSKGNELYRAEKDSLKFTEPQMIYAGPEGTEISYLAYVLDQATDNSYLGWVDDGPSGSAVYISPYNPNTSANLSPTPIDQGGTTAFKSPSLALDKKGKLKTAWSKNGIVFFNDENGLTQISNNGIHPIVETYGDKTTVVWQEEILPDIYQVVKKVKGPKGWSEKQLVSYPDSLNADFPVVAASGQYVYCKNLFDDYYDVIWRGDYDNGWQRSVQDITAFSGGISKYPTAVFKQKWPQSKLYIVWTEDMSNNSKGSKATSIVSNVKNYTLSVDPVSYYYADAGTEESDIYNYQKSGSFYYGPQPEYTVDYHATELKYNFQNLDPKKRYRIKVVYYHELDKYVIQTLSVDNTFKKKTTVDPMTVCTEEHWIPTSCIMDGQVDVTITKSNGQYAVCSVIALYEYDKDCTDKSGDDISESISTVVTQFRYELMQNYPNPNTGKTAIKYQLAKPGKVSLKIYNTLGQVVKTLVSQEQQPGYYNAAWDGKDNGGRQTSAGVYFYRLESGDFKATKKMVVIK</sequence>
<dbReference type="Gene3D" id="2.60.40.4070">
    <property type="match status" value="1"/>
</dbReference>
<protein>
    <recommendedName>
        <fullName evidence="1">FlgD/Vpr Ig-like domain-containing protein</fullName>
    </recommendedName>
</protein>
<organism evidence="2 3">
    <name type="scientific">Candidatus Edwardsbacteria bacterium GWF2_54_11</name>
    <dbReference type="NCBI Taxonomy" id="1817851"/>
    <lineage>
        <taxon>Bacteria</taxon>
        <taxon>Candidatus Edwardsiibacteriota</taxon>
    </lineage>
</organism>
<evidence type="ECO:0000259" key="1">
    <source>
        <dbReference type="Pfam" id="PF13860"/>
    </source>
</evidence>